<evidence type="ECO:0008006" key="8">
    <source>
        <dbReference type="Google" id="ProtNLM"/>
    </source>
</evidence>
<proteinExistence type="predicted"/>
<reference evidence="6 7" key="1">
    <citation type="journal article" date="2020" name="Mol. Plant">
        <title>The Chromosome-Based Rubber Tree Genome Provides New Insights into Spurge Genome Evolution and Rubber Biosynthesis.</title>
        <authorList>
            <person name="Liu J."/>
            <person name="Shi C."/>
            <person name="Shi C.C."/>
            <person name="Li W."/>
            <person name="Zhang Q.J."/>
            <person name="Zhang Y."/>
            <person name="Li K."/>
            <person name="Lu H.F."/>
            <person name="Shi C."/>
            <person name="Zhu S.T."/>
            <person name="Xiao Z.Y."/>
            <person name="Nan H."/>
            <person name="Yue Y."/>
            <person name="Zhu X.G."/>
            <person name="Wu Y."/>
            <person name="Hong X.N."/>
            <person name="Fan G.Y."/>
            <person name="Tong Y."/>
            <person name="Zhang D."/>
            <person name="Mao C.L."/>
            <person name="Liu Y.L."/>
            <person name="Hao S.J."/>
            <person name="Liu W.Q."/>
            <person name="Lv M.Q."/>
            <person name="Zhang H.B."/>
            <person name="Liu Y."/>
            <person name="Hu-Tang G.R."/>
            <person name="Wang J.P."/>
            <person name="Wang J.H."/>
            <person name="Sun Y.H."/>
            <person name="Ni S.B."/>
            <person name="Chen W.B."/>
            <person name="Zhang X.C."/>
            <person name="Jiao Y.N."/>
            <person name="Eichler E.E."/>
            <person name="Li G.H."/>
            <person name="Liu X."/>
            <person name="Gao L.Z."/>
        </authorList>
    </citation>
    <scope>NUCLEOTIDE SEQUENCE [LARGE SCALE GENOMIC DNA]</scope>
    <source>
        <strain evidence="7">cv. GT1</strain>
        <tissue evidence="6">Leaf</tissue>
    </source>
</reference>
<keyword evidence="1" id="KW-0812">Transmembrane</keyword>
<evidence type="ECO:0000313" key="7">
    <source>
        <dbReference type="Proteomes" id="UP000467840"/>
    </source>
</evidence>
<keyword evidence="4" id="KW-0472">Membrane</keyword>
<evidence type="ECO:0000256" key="2">
    <source>
        <dbReference type="ARBA" id="ARBA00022729"/>
    </source>
</evidence>
<comment type="subcellular location">
    <subcellularLocation>
        <location evidence="5">Endomembrane system</location>
        <topology evidence="5">Single-pass type I membrane protein</topology>
    </subcellularLocation>
</comment>
<dbReference type="PANTHER" id="PTHR46084:SF4">
    <property type="entry name" value="PROTEIN KINASE DOMAIN-CONTAINING PROTEIN"/>
    <property type="match status" value="1"/>
</dbReference>
<protein>
    <recommendedName>
        <fullName evidence="8">Leucine-rich repeat-containing N-terminal plant-type domain-containing protein</fullName>
    </recommendedName>
</protein>
<sequence length="170" mass="19137">MQELERSLSWRNTSADLRNLVHIKSIILRNNSFTGIIPEGIGELKELEVLDFGLNNFTGPLPPDLGSNLSLTILLLDNNRLLGNLSPEIHHLKTHSEFQADETNLLVLLKDHLAIKDLPYGMSVEYSLMGQQILSLVVHSNPETSLAALMLFKVLGHLLVNHQKEFFLHE</sequence>
<keyword evidence="3" id="KW-1133">Transmembrane helix</keyword>
<evidence type="ECO:0000256" key="3">
    <source>
        <dbReference type="ARBA" id="ARBA00022989"/>
    </source>
</evidence>
<dbReference type="Gene3D" id="3.80.10.10">
    <property type="entry name" value="Ribonuclease Inhibitor"/>
    <property type="match status" value="1"/>
</dbReference>
<dbReference type="InterPro" id="IPR001611">
    <property type="entry name" value="Leu-rich_rpt"/>
</dbReference>
<gene>
    <name evidence="6" type="ORF">GH714_037277</name>
</gene>
<evidence type="ECO:0000313" key="6">
    <source>
        <dbReference type="EMBL" id="KAF2296294.1"/>
    </source>
</evidence>
<dbReference type="AlphaFoldDB" id="A0A6A6L5M0"/>
<dbReference type="Proteomes" id="UP000467840">
    <property type="component" value="Chromosome 7"/>
</dbReference>
<dbReference type="EMBL" id="JAAGAX010000013">
    <property type="protein sequence ID" value="KAF2296294.1"/>
    <property type="molecule type" value="Genomic_DNA"/>
</dbReference>
<dbReference type="GO" id="GO:0012505">
    <property type="term" value="C:endomembrane system"/>
    <property type="evidence" value="ECO:0007669"/>
    <property type="project" value="UniProtKB-SubCell"/>
</dbReference>
<evidence type="ECO:0000256" key="1">
    <source>
        <dbReference type="ARBA" id="ARBA00022692"/>
    </source>
</evidence>
<dbReference type="InterPro" id="IPR032675">
    <property type="entry name" value="LRR_dom_sf"/>
</dbReference>
<dbReference type="SUPFAM" id="SSF52058">
    <property type="entry name" value="L domain-like"/>
    <property type="match status" value="1"/>
</dbReference>
<name>A0A6A6L5M0_HEVBR</name>
<evidence type="ECO:0000256" key="4">
    <source>
        <dbReference type="ARBA" id="ARBA00023136"/>
    </source>
</evidence>
<accession>A0A6A6L5M0</accession>
<keyword evidence="7" id="KW-1185">Reference proteome</keyword>
<dbReference type="PANTHER" id="PTHR46084">
    <property type="entry name" value="PROTEIN MALE DISCOVERER 2"/>
    <property type="match status" value="1"/>
</dbReference>
<keyword evidence="2" id="KW-0732">Signal</keyword>
<dbReference type="Pfam" id="PF13855">
    <property type="entry name" value="LRR_8"/>
    <property type="match status" value="1"/>
</dbReference>
<comment type="caution">
    <text evidence="6">The sequence shown here is derived from an EMBL/GenBank/DDBJ whole genome shotgun (WGS) entry which is preliminary data.</text>
</comment>
<evidence type="ECO:0000256" key="5">
    <source>
        <dbReference type="ARBA" id="ARBA00046288"/>
    </source>
</evidence>
<organism evidence="6 7">
    <name type="scientific">Hevea brasiliensis</name>
    <name type="common">Para rubber tree</name>
    <name type="synonym">Siphonia brasiliensis</name>
    <dbReference type="NCBI Taxonomy" id="3981"/>
    <lineage>
        <taxon>Eukaryota</taxon>
        <taxon>Viridiplantae</taxon>
        <taxon>Streptophyta</taxon>
        <taxon>Embryophyta</taxon>
        <taxon>Tracheophyta</taxon>
        <taxon>Spermatophyta</taxon>
        <taxon>Magnoliopsida</taxon>
        <taxon>eudicotyledons</taxon>
        <taxon>Gunneridae</taxon>
        <taxon>Pentapetalae</taxon>
        <taxon>rosids</taxon>
        <taxon>fabids</taxon>
        <taxon>Malpighiales</taxon>
        <taxon>Euphorbiaceae</taxon>
        <taxon>Crotonoideae</taxon>
        <taxon>Micrandreae</taxon>
        <taxon>Hevea</taxon>
    </lineage>
</organism>